<dbReference type="InterPro" id="IPR008969">
    <property type="entry name" value="CarboxyPept-like_regulatory"/>
</dbReference>
<dbReference type="EMBL" id="CP018477">
    <property type="protein sequence ID" value="ASV73767.1"/>
    <property type="molecule type" value="Genomic_DNA"/>
</dbReference>
<evidence type="ECO:0000313" key="3">
    <source>
        <dbReference type="Proteomes" id="UP000215086"/>
    </source>
</evidence>
<organism evidence="2 3">
    <name type="scientific">Thermogutta terrifontis</name>
    <dbReference type="NCBI Taxonomy" id="1331910"/>
    <lineage>
        <taxon>Bacteria</taxon>
        <taxon>Pseudomonadati</taxon>
        <taxon>Planctomycetota</taxon>
        <taxon>Planctomycetia</taxon>
        <taxon>Pirellulales</taxon>
        <taxon>Thermoguttaceae</taxon>
        <taxon>Thermogutta</taxon>
    </lineage>
</organism>
<proteinExistence type="predicted"/>
<evidence type="ECO:0000256" key="1">
    <source>
        <dbReference type="SAM" id="MobiDB-lite"/>
    </source>
</evidence>
<evidence type="ECO:0000313" key="2">
    <source>
        <dbReference type="EMBL" id="ASV73767.1"/>
    </source>
</evidence>
<dbReference type="Proteomes" id="UP000215086">
    <property type="component" value="Chromosome"/>
</dbReference>
<feature type="compositionally biased region" description="Basic and acidic residues" evidence="1">
    <location>
        <begin position="1"/>
        <end position="11"/>
    </location>
</feature>
<gene>
    <name evidence="2" type="ORF">THTE_1165</name>
</gene>
<protein>
    <submittedName>
        <fullName evidence="2">Copper binding protein, plastocyanin/azurin family</fullName>
    </submittedName>
</protein>
<dbReference type="OrthoDB" id="9772097at2"/>
<dbReference type="RefSeq" id="WP_095414278.1">
    <property type="nucleotide sequence ID" value="NZ_CP018477.1"/>
</dbReference>
<sequence>MLPDRQREGFGEGRSGTVKGDAMRSESRRTAAKRTVDARKLISRSRYRREFLKKLAALGTLLSVPRPLVSSLVLSEEGGQLGELTGRFIYVGTPPERKKLKVDKDVDCCGKYDIRDESLLVGPDGELANVYVYLRSRGVPVPPGLAEKFPKRVTLDNRDCIFKPHCLAIWYTVQEFYIVNSDPIAQNVAFTPLGDLPANIILAPAPGEKTDATWRFHRTQTEPVHIVCNYHPWESAYILPRDNPYFAISGSDGTFRIPYLPPGEWEFQLWQERVRQLELPGYPRGRFTVTVKPGLNDLGTIRVSPASLKVT</sequence>
<dbReference type="KEGG" id="ttf:THTE_1165"/>
<feature type="region of interest" description="Disordered" evidence="1">
    <location>
        <begin position="1"/>
        <end position="35"/>
    </location>
</feature>
<dbReference type="SUPFAM" id="SSF49464">
    <property type="entry name" value="Carboxypeptidase regulatory domain-like"/>
    <property type="match status" value="1"/>
</dbReference>
<name>A0A286RCX0_9BACT</name>
<dbReference type="AlphaFoldDB" id="A0A286RCX0"/>
<accession>A0A286RCX0</accession>
<keyword evidence="3" id="KW-1185">Reference proteome</keyword>
<reference evidence="2 3" key="1">
    <citation type="journal article" name="Front. Microbiol.">
        <title>Sugar Metabolism of the First Thermophilic Planctomycete Thermogutta terrifontis: Comparative Genomic and Transcriptomic Approaches.</title>
        <authorList>
            <person name="Elcheninov A.G."/>
            <person name="Menzel P."/>
            <person name="Gudbergsdottir S.R."/>
            <person name="Slesarev A.I."/>
            <person name="Kadnikov V.V."/>
            <person name="Krogh A."/>
            <person name="Bonch-Osmolovskaya E.A."/>
            <person name="Peng X."/>
            <person name="Kublanov I.V."/>
        </authorList>
    </citation>
    <scope>NUCLEOTIDE SEQUENCE [LARGE SCALE GENOMIC DNA]</scope>
    <source>
        <strain evidence="2 3">R1</strain>
    </source>
</reference>
<feature type="compositionally biased region" description="Basic and acidic residues" evidence="1">
    <location>
        <begin position="21"/>
        <end position="35"/>
    </location>
</feature>